<sequence>MKVDARSPPTKPEVKINIPWPIQLGATGKVLLESYKAPRDLYSVTVVSDTTYLSGMQVLETSTLSLVT</sequence>
<gene>
    <name evidence="1" type="ORF">BN869_000010415_1</name>
</gene>
<name>A0A0B7KG05_BIOOC</name>
<protein>
    <submittedName>
        <fullName evidence="1">Uncharacterized protein</fullName>
    </submittedName>
</protein>
<proteinExistence type="predicted"/>
<accession>A0A0B7KG05</accession>
<dbReference type="EMBL" id="CDPU01000042">
    <property type="protein sequence ID" value="CEO54357.1"/>
    <property type="molecule type" value="Genomic_DNA"/>
</dbReference>
<organism evidence="1">
    <name type="scientific">Bionectria ochroleuca</name>
    <name type="common">Gliocladium roseum</name>
    <dbReference type="NCBI Taxonomy" id="29856"/>
    <lineage>
        <taxon>Eukaryota</taxon>
        <taxon>Fungi</taxon>
        <taxon>Dikarya</taxon>
        <taxon>Ascomycota</taxon>
        <taxon>Pezizomycotina</taxon>
        <taxon>Sordariomycetes</taxon>
        <taxon>Hypocreomycetidae</taxon>
        <taxon>Hypocreales</taxon>
        <taxon>Bionectriaceae</taxon>
        <taxon>Clonostachys</taxon>
    </lineage>
</organism>
<dbReference type="AlphaFoldDB" id="A0A0B7KG05"/>
<reference evidence="1" key="1">
    <citation type="submission" date="2015-01" db="EMBL/GenBank/DDBJ databases">
        <authorList>
            <person name="Durling Mikael"/>
        </authorList>
    </citation>
    <scope>NUCLEOTIDE SEQUENCE</scope>
</reference>
<evidence type="ECO:0000313" key="1">
    <source>
        <dbReference type="EMBL" id="CEO54357.1"/>
    </source>
</evidence>